<dbReference type="AlphaFoldDB" id="A0A9D2AXF7"/>
<keyword evidence="3 6" id="KW-0812">Transmembrane</keyword>
<dbReference type="Proteomes" id="UP000886780">
    <property type="component" value="Unassembled WGS sequence"/>
</dbReference>
<proteinExistence type="inferred from homology"/>
<dbReference type="InterPro" id="IPR014227">
    <property type="entry name" value="YtvI-like"/>
</dbReference>
<reference evidence="7" key="2">
    <citation type="submission" date="2021-04" db="EMBL/GenBank/DDBJ databases">
        <authorList>
            <person name="Gilroy R."/>
        </authorList>
    </citation>
    <scope>NUCLEOTIDE SEQUENCE</scope>
    <source>
        <strain evidence="7">ChiGjej4B4-12881</strain>
    </source>
</reference>
<evidence type="ECO:0000256" key="5">
    <source>
        <dbReference type="ARBA" id="ARBA00023136"/>
    </source>
</evidence>
<dbReference type="Pfam" id="PF01594">
    <property type="entry name" value="AI-2E_transport"/>
    <property type="match status" value="1"/>
</dbReference>
<feature type="transmembrane region" description="Helical" evidence="6">
    <location>
        <begin position="282"/>
        <end position="302"/>
    </location>
</feature>
<organism evidence="7 8">
    <name type="scientific">Candidatus Lachnoclostridium stercoripullorum</name>
    <dbReference type="NCBI Taxonomy" id="2838635"/>
    <lineage>
        <taxon>Bacteria</taxon>
        <taxon>Bacillati</taxon>
        <taxon>Bacillota</taxon>
        <taxon>Clostridia</taxon>
        <taxon>Lachnospirales</taxon>
        <taxon>Lachnospiraceae</taxon>
    </lineage>
</organism>
<feature type="transmembrane region" description="Helical" evidence="6">
    <location>
        <begin position="217"/>
        <end position="242"/>
    </location>
</feature>
<keyword evidence="5 6" id="KW-0472">Membrane</keyword>
<evidence type="ECO:0000313" key="7">
    <source>
        <dbReference type="EMBL" id="HIX52674.1"/>
    </source>
</evidence>
<reference evidence="7" key="1">
    <citation type="journal article" date="2021" name="PeerJ">
        <title>Extensive microbial diversity within the chicken gut microbiome revealed by metagenomics and culture.</title>
        <authorList>
            <person name="Gilroy R."/>
            <person name="Ravi A."/>
            <person name="Getino M."/>
            <person name="Pursley I."/>
            <person name="Horton D.L."/>
            <person name="Alikhan N.F."/>
            <person name="Baker D."/>
            <person name="Gharbi K."/>
            <person name="Hall N."/>
            <person name="Watson M."/>
            <person name="Adriaenssens E.M."/>
            <person name="Foster-Nyarko E."/>
            <person name="Jarju S."/>
            <person name="Secka A."/>
            <person name="Antonio M."/>
            <person name="Oren A."/>
            <person name="Chaudhuri R.R."/>
            <person name="La Ragione R."/>
            <person name="Hildebrand F."/>
            <person name="Pallen M.J."/>
        </authorList>
    </citation>
    <scope>NUCLEOTIDE SEQUENCE</scope>
    <source>
        <strain evidence="7">ChiGjej4B4-12881</strain>
    </source>
</reference>
<evidence type="ECO:0000256" key="3">
    <source>
        <dbReference type="ARBA" id="ARBA00022692"/>
    </source>
</evidence>
<feature type="transmembrane region" description="Helical" evidence="6">
    <location>
        <begin position="7"/>
        <end position="28"/>
    </location>
</feature>
<comment type="caution">
    <text evidence="7">The sequence shown here is derived from an EMBL/GenBank/DDBJ whole genome shotgun (WGS) entry which is preliminary data.</text>
</comment>
<dbReference type="InterPro" id="IPR002549">
    <property type="entry name" value="AI-2E-like"/>
</dbReference>
<gene>
    <name evidence="7" type="primary">ytvI</name>
    <name evidence="7" type="ORF">IAA28_07705</name>
</gene>
<feature type="transmembrane region" description="Helical" evidence="6">
    <location>
        <begin position="166"/>
        <end position="185"/>
    </location>
</feature>
<feature type="transmembrane region" description="Helical" evidence="6">
    <location>
        <begin position="322"/>
        <end position="348"/>
    </location>
</feature>
<dbReference type="PANTHER" id="PTHR21716:SF68">
    <property type="entry name" value="TRANSPORT PROTEIN YTVI-RELATED"/>
    <property type="match status" value="1"/>
</dbReference>
<evidence type="ECO:0000256" key="4">
    <source>
        <dbReference type="ARBA" id="ARBA00022989"/>
    </source>
</evidence>
<feature type="transmembrane region" description="Helical" evidence="6">
    <location>
        <begin position="248"/>
        <end position="275"/>
    </location>
</feature>
<dbReference type="NCBIfam" id="TIGR02872">
    <property type="entry name" value="spore_ytvI"/>
    <property type="match status" value="1"/>
</dbReference>
<name>A0A9D2AXF7_9FIRM</name>
<dbReference type="GO" id="GO:0055085">
    <property type="term" value="P:transmembrane transport"/>
    <property type="evidence" value="ECO:0007669"/>
    <property type="project" value="TreeGrafter"/>
</dbReference>
<protein>
    <submittedName>
        <fullName evidence="7">Sporulation integral membrane protein YtvI</fullName>
    </submittedName>
</protein>
<keyword evidence="4 6" id="KW-1133">Transmembrane helix</keyword>
<dbReference type="GO" id="GO:0016020">
    <property type="term" value="C:membrane"/>
    <property type="evidence" value="ECO:0007669"/>
    <property type="project" value="UniProtKB-SubCell"/>
</dbReference>
<feature type="transmembrane region" description="Helical" evidence="6">
    <location>
        <begin position="34"/>
        <end position="55"/>
    </location>
</feature>
<accession>A0A9D2AXF7</accession>
<evidence type="ECO:0000256" key="1">
    <source>
        <dbReference type="ARBA" id="ARBA00004141"/>
    </source>
</evidence>
<dbReference type="PANTHER" id="PTHR21716">
    <property type="entry name" value="TRANSMEMBRANE PROTEIN"/>
    <property type="match status" value="1"/>
</dbReference>
<feature type="transmembrane region" description="Helical" evidence="6">
    <location>
        <begin position="67"/>
        <end position="91"/>
    </location>
</feature>
<evidence type="ECO:0000256" key="6">
    <source>
        <dbReference type="SAM" id="Phobius"/>
    </source>
</evidence>
<comment type="similarity">
    <text evidence="2">Belongs to the autoinducer-2 exporter (AI-2E) (TC 2.A.86) family.</text>
</comment>
<evidence type="ECO:0000256" key="2">
    <source>
        <dbReference type="ARBA" id="ARBA00009773"/>
    </source>
</evidence>
<dbReference type="EMBL" id="DXEU01000139">
    <property type="protein sequence ID" value="HIX52674.1"/>
    <property type="molecule type" value="Genomic_DNA"/>
</dbReference>
<comment type="subcellular location">
    <subcellularLocation>
        <location evidence="1">Membrane</location>
        <topology evidence="1">Multi-pass membrane protein</topology>
    </subcellularLocation>
</comment>
<evidence type="ECO:0000313" key="8">
    <source>
        <dbReference type="Proteomes" id="UP000886780"/>
    </source>
</evidence>
<sequence length="375" mass="41961">MDAVKKYLRVILNILIPLVSIVLVLYLGPKLLRFFLPFVIGWILALIANPLVRLLERRVKLVRKHSSILIVIGVLGGLIALIYLVVSRLVIEGAAFARDLPALIEGMTEEIRLAMSRFEGLFLRLPEGLRTSIYQITENMDEYVGMVIQRLTPTTVSAAGSVAKGIPGALVYSVVIILSSYFFIVERESILRFCLKHMPESGIRYYKFLKSDVKKLIGGYFLAQFRIMFVVALILAVGLFILQVKYSFLWAVLIAILDFLPVFGTGTVLIPWAVIKVFSGEYAFAAGLALIYILTQVVRQIIQPKIVGDTVGLPPLTTLFFLYLGYKWAGLGGMILAVPIGMLVLNLYEFGAFDSLIDNLKILVHDVNEFRKKKE</sequence>